<gene>
    <name evidence="2" type="ORF">SDC9_46520</name>
</gene>
<feature type="domain" description="Type 9 secretion system plug protein N-terminal" evidence="1">
    <location>
        <begin position="31"/>
        <end position="156"/>
    </location>
</feature>
<accession>A0A644W927</accession>
<reference evidence="2" key="1">
    <citation type="submission" date="2019-08" db="EMBL/GenBank/DDBJ databases">
        <authorList>
            <person name="Kucharzyk K."/>
            <person name="Murdoch R.W."/>
            <person name="Higgins S."/>
            <person name="Loffler F."/>
        </authorList>
    </citation>
    <scope>NUCLEOTIDE SEQUENCE</scope>
</reference>
<evidence type="ECO:0000259" key="1">
    <source>
        <dbReference type="Pfam" id="PF17116"/>
    </source>
</evidence>
<dbReference type="InterPro" id="IPR031345">
    <property type="entry name" value="T9SS_Plug_N"/>
</dbReference>
<comment type="caution">
    <text evidence="2">The sequence shown here is derived from an EMBL/GenBank/DDBJ whole genome shotgun (WGS) entry which is preliminary data.</text>
</comment>
<protein>
    <recommendedName>
        <fullName evidence="1">Type 9 secretion system plug protein N-terminal domain-containing protein</fullName>
    </recommendedName>
</protein>
<organism evidence="2">
    <name type="scientific">bioreactor metagenome</name>
    <dbReference type="NCBI Taxonomy" id="1076179"/>
    <lineage>
        <taxon>unclassified sequences</taxon>
        <taxon>metagenomes</taxon>
        <taxon>ecological metagenomes</taxon>
    </lineage>
</organism>
<dbReference type="EMBL" id="VSSQ01000720">
    <property type="protein sequence ID" value="MPM00296.1"/>
    <property type="molecule type" value="Genomic_DNA"/>
</dbReference>
<dbReference type="Pfam" id="PF17116">
    <property type="entry name" value="T9SS_plug_1st"/>
    <property type="match status" value="1"/>
</dbReference>
<dbReference type="AlphaFoldDB" id="A0A644W927"/>
<sequence>MKQYYIYILILFSVLGHATTPYRTRILVPSIKTLQAGIENENNSLPIIELNDTRKIEIRFDEMSHETKNYSYKVLHCNADRTLSDITTNEYLSGYTNGYITDYQHSVNTHYLYTHYRFNLPNDEMQFKISGNYVVLIYEDNQQDKPVAQACFSIVEPKVNITPTIRANTDIEINGRYQQLDFEIALNGYYVRDPMTEIKTVIRQNNRLDNEVQNITPNYVSNSKLTYINNKALIFEGGNEYHNFDISSVYAVGRGVDRIAFNGNYYEAFLFPDKIQRGNYLHDFDVNGRFIINNQNAFGDIHTESDYIQVHVTLPAQRPFFDGQLYLGGEFNYNLTDQNSVMRYDNNLAAYTQTLLLKQGGYNYQYWFIPKGASKATVQRVDGSYWQTKNEYAIYVYHREWGARYDKLVGVSISE</sequence>
<name>A0A644W927_9ZZZZ</name>
<proteinExistence type="predicted"/>
<evidence type="ECO:0000313" key="2">
    <source>
        <dbReference type="EMBL" id="MPM00296.1"/>
    </source>
</evidence>